<keyword evidence="2" id="KW-1185">Reference proteome</keyword>
<comment type="caution">
    <text evidence="1">The sequence shown here is derived from an EMBL/GenBank/DDBJ whole genome shotgun (WGS) entry which is preliminary data.</text>
</comment>
<accession>A0A149VUV9</accession>
<reference evidence="1 2" key="1">
    <citation type="submission" date="2016-01" db="EMBL/GenBank/DDBJ databases">
        <title>Genome sequence of the acidophilic iron oxidising Ferrovum strain Z-31.</title>
        <authorList>
            <person name="Poehlein A."/>
            <person name="Ullrich S.R."/>
            <person name="Schloemann M."/>
            <person name="Muehling M."/>
            <person name="Daniel R."/>
        </authorList>
    </citation>
    <scope>NUCLEOTIDE SEQUENCE [LARGE SCALE GENOMIC DNA]</scope>
    <source>
        <strain evidence="1 2">Z-31</strain>
    </source>
</reference>
<protein>
    <submittedName>
        <fullName evidence="1">Uncharacterized protein</fullName>
    </submittedName>
</protein>
<evidence type="ECO:0000313" key="1">
    <source>
        <dbReference type="EMBL" id="KXW57000.1"/>
    </source>
</evidence>
<dbReference type="Proteomes" id="UP000075653">
    <property type="component" value="Unassembled WGS sequence"/>
</dbReference>
<gene>
    <name evidence="1" type="ORF">FEMY_24790</name>
</gene>
<name>A0A149VUV9_9PROT</name>
<sequence>MRKTCASLTGKGHVAVKPAVVVFLTTNAVDGQLCTVLNPPQRHLSIGVKLFKHTELLLKSVLYHAQRKFCNIFDYLI</sequence>
<proteinExistence type="predicted"/>
<dbReference type="AlphaFoldDB" id="A0A149VUV9"/>
<evidence type="ECO:0000313" key="2">
    <source>
        <dbReference type="Proteomes" id="UP000075653"/>
    </source>
</evidence>
<organism evidence="1 2">
    <name type="scientific">Ferrovum myxofaciens</name>
    <dbReference type="NCBI Taxonomy" id="416213"/>
    <lineage>
        <taxon>Bacteria</taxon>
        <taxon>Pseudomonadati</taxon>
        <taxon>Pseudomonadota</taxon>
        <taxon>Betaproteobacteria</taxon>
        <taxon>Ferrovales</taxon>
        <taxon>Ferrovaceae</taxon>
        <taxon>Ferrovum</taxon>
    </lineage>
</organism>
<dbReference type="EMBL" id="LRRD01000182">
    <property type="protein sequence ID" value="KXW57000.1"/>
    <property type="molecule type" value="Genomic_DNA"/>
</dbReference>